<proteinExistence type="predicted"/>
<evidence type="ECO:0000313" key="2">
    <source>
        <dbReference type="EMBL" id="QBY50010.1"/>
    </source>
</evidence>
<sequence>MSTHRQPDHDTTRRRSEPRPDPHKGGPDTEHERGKPGRDRRHDVEREHDIPDENGVPPSVRRRSGNPEESEPPVENT</sequence>
<accession>A0A4P7L408</accession>
<evidence type="ECO:0000256" key="1">
    <source>
        <dbReference type="SAM" id="MobiDB-lite"/>
    </source>
</evidence>
<dbReference type="KEGG" id="cox:E0W60_01955"/>
<dbReference type="STRING" id="1349762.GCA_001592245_04297"/>
<dbReference type="OrthoDB" id="8967092at2"/>
<protein>
    <submittedName>
        <fullName evidence="2">Uncharacterized protein</fullName>
    </submittedName>
</protein>
<feature type="compositionally biased region" description="Basic and acidic residues" evidence="1">
    <location>
        <begin position="1"/>
        <end position="51"/>
    </location>
</feature>
<reference evidence="2 3" key="1">
    <citation type="submission" date="2019-03" db="EMBL/GenBank/DDBJ databases">
        <title>Efficiently degradation of phenoxyalkanoic acid herbicides by Cupriavidus oxalaticus strain X32.</title>
        <authorList>
            <person name="Sheng X."/>
        </authorList>
    </citation>
    <scope>NUCLEOTIDE SEQUENCE [LARGE SCALE GENOMIC DNA]</scope>
    <source>
        <strain evidence="2 3">X32</strain>
    </source>
</reference>
<evidence type="ECO:0000313" key="3">
    <source>
        <dbReference type="Proteomes" id="UP000295294"/>
    </source>
</evidence>
<dbReference type="EMBL" id="CP038634">
    <property type="protein sequence ID" value="QBY50010.1"/>
    <property type="molecule type" value="Genomic_DNA"/>
</dbReference>
<dbReference type="Proteomes" id="UP000295294">
    <property type="component" value="Chromosome 1"/>
</dbReference>
<gene>
    <name evidence="2" type="ORF">E0W60_01955</name>
</gene>
<feature type="region of interest" description="Disordered" evidence="1">
    <location>
        <begin position="1"/>
        <end position="77"/>
    </location>
</feature>
<feature type="compositionally biased region" description="Acidic residues" evidence="1">
    <location>
        <begin position="68"/>
        <end position="77"/>
    </location>
</feature>
<name>A0A4P7L408_9BURK</name>
<organism evidence="2 3">
    <name type="scientific">Cupriavidus oxalaticus</name>
    <dbReference type="NCBI Taxonomy" id="96344"/>
    <lineage>
        <taxon>Bacteria</taxon>
        <taxon>Pseudomonadati</taxon>
        <taxon>Pseudomonadota</taxon>
        <taxon>Betaproteobacteria</taxon>
        <taxon>Burkholderiales</taxon>
        <taxon>Burkholderiaceae</taxon>
        <taxon>Cupriavidus</taxon>
    </lineage>
</organism>
<dbReference type="AlphaFoldDB" id="A0A4P7L408"/>
<dbReference type="RefSeq" id="WP_133094493.1">
    <property type="nucleotide sequence ID" value="NZ_CP038634.1"/>
</dbReference>